<dbReference type="OrthoDB" id="3468954at2"/>
<evidence type="ECO:0000256" key="6">
    <source>
        <dbReference type="SAM" id="Phobius"/>
    </source>
</evidence>
<evidence type="ECO:0000313" key="9">
    <source>
        <dbReference type="EMBL" id="SFM99776.1"/>
    </source>
</evidence>
<dbReference type="EMBL" id="RBXX01000002">
    <property type="protein sequence ID" value="RKT86272.1"/>
    <property type="molecule type" value="Genomic_DNA"/>
</dbReference>
<dbReference type="InterPro" id="IPR028082">
    <property type="entry name" value="Peripla_BP_I"/>
</dbReference>
<dbReference type="CDD" id="cd06579">
    <property type="entry name" value="TM_PBP1_transp_AraH_like"/>
    <property type="match status" value="1"/>
</dbReference>
<reference evidence="8 11" key="2">
    <citation type="submission" date="2018-10" db="EMBL/GenBank/DDBJ databases">
        <title>Sequencing the genomes of 1000 actinobacteria strains.</title>
        <authorList>
            <person name="Klenk H.-P."/>
        </authorList>
    </citation>
    <scope>NUCLEOTIDE SEQUENCE [LARGE SCALE GENOMIC DNA]</scope>
    <source>
        <strain evidence="8 11">DSM 45119</strain>
    </source>
</reference>
<dbReference type="Proteomes" id="UP000199398">
    <property type="component" value="Unassembled WGS sequence"/>
</dbReference>
<protein>
    <submittedName>
        <fullName evidence="9">Ribose transport system permease protein</fullName>
    </submittedName>
</protein>
<dbReference type="STRING" id="455193.SAMN05421805_102168"/>
<comment type="subcellular location">
    <subcellularLocation>
        <location evidence="1">Cell membrane</location>
        <topology evidence="1">Multi-pass membrane protein</topology>
    </subcellularLocation>
</comment>
<feature type="transmembrane region" description="Helical" evidence="6">
    <location>
        <begin position="165"/>
        <end position="187"/>
    </location>
</feature>
<dbReference type="Proteomes" id="UP000270697">
    <property type="component" value="Unassembled WGS sequence"/>
</dbReference>
<reference evidence="9 10" key="1">
    <citation type="submission" date="2016-10" db="EMBL/GenBank/DDBJ databases">
        <authorList>
            <person name="de Groot N.N."/>
        </authorList>
    </citation>
    <scope>NUCLEOTIDE SEQUENCE [LARGE SCALE GENOMIC DNA]</scope>
    <source>
        <strain evidence="9 10">CPCC 201259</strain>
    </source>
</reference>
<dbReference type="PANTHER" id="PTHR32196:SF72">
    <property type="entry name" value="RIBOSE IMPORT PERMEASE PROTEIN RBSC"/>
    <property type="match status" value="1"/>
</dbReference>
<feature type="transmembrane region" description="Helical" evidence="6">
    <location>
        <begin position="337"/>
        <end position="355"/>
    </location>
</feature>
<sequence length="646" mass="65761">MPDNEVGTTPRWRAALGRAGGPLGGLVVLVVLLALLSPDFLTANNLLNVGVQASVVAVLAFGMTFVIVSGGIDLSVGSVAGLAGIVTGWAVTSAGLPLWLAVPVGLAAGALAGLASGVLITAGRVPPFIATLAMLSVARGLALVISDGRPIGVDGWLTEIGSGELFGVLPYPVLVMLAIGLITAFVLRRTYTGRAMYAIGGNAEAARLSGIKVTRQRLLIYALSGLFAAVAGILLAARLSSAQPEAGTGYELDAIAAVVIGGASLAGGVGSALGTFVGALILAVLRNGLNLLDVSAFWQQVVIGAVIAAAVLFDTVRQRRRSGRRGPGLLRTPALRRATAAVTALLVVAAGWAVYQRQNAADDGRLQIALSVSTLNNPFFVDLREGAQEEADRLGVDLRVTDASEDASQQANAVQNAIAQNVDAIVVNPVDSDAVVPSVKAANAAEIPVIGVDRAPSDGIVVTTVASDNVAGGRLAAQQLAQLVGSGPVAVLEGQPGTSAARERGQGFTEEIRNHPGIQVVASQPADFDRTRALDVMQNIAQAHPEIRGVFAANDEMALGAITALGSRAGTDVKVVGFDGTPEGLAAVQAGTESADVAQQPKLLGKAAVEQAVRAARAHDLGPGTPTNIPVQVVTRDTVEAFLRGQ</sequence>
<dbReference type="EMBL" id="FOUP01000002">
    <property type="protein sequence ID" value="SFM99776.1"/>
    <property type="molecule type" value="Genomic_DNA"/>
</dbReference>
<dbReference type="SUPFAM" id="SSF53822">
    <property type="entry name" value="Periplasmic binding protein-like I"/>
    <property type="match status" value="1"/>
</dbReference>
<keyword evidence="4 6" id="KW-1133">Transmembrane helix</keyword>
<feature type="transmembrane region" description="Helical" evidence="6">
    <location>
        <begin position="218"/>
        <end position="240"/>
    </location>
</feature>
<evidence type="ECO:0000256" key="2">
    <source>
        <dbReference type="ARBA" id="ARBA00022475"/>
    </source>
</evidence>
<evidence type="ECO:0000256" key="4">
    <source>
        <dbReference type="ARBA" id="ARBA00022989"/>
    </source>
</evidence>
<dbReference type="GO" id="GO:0005886">
    <property type="term" value="C:plasma membrane"/>
    <property type="evidence" value="ECO:0007669"/>
    <property type="project" value="UniProtKB-SubCell"/>
</dbReference>
<evidence type="ECO:0000256" key="1">
    <source>
        <dbReference type="ARBA" id="ARBA00004651"/>
    </source>
</evidence>
<name>A0A1I4VF76_9PSEU</name>
<feature type="transmembrane region" description="Helical" evidence="6">
    <location>
        <begin position="49"/>
        <end position="68"/>
    </location>
</feature>
<evidence type="ECO:0000313" key="8">
    <source>
        <dbReference type="EMBL" id="RKT86272.1"/>
    </source>
</evidence>
<proteinExistence type="predicted"/>
<feature type="transmembrane region" description="Helical" evidence="6">
    <location>
        <begin position="98"/>
        <end position="122"/>
    </location>
</feature>
<dbReference type="InterPro" id="IPR001851">
    <property type="entry name" value="ABC_transp_permease"/>
</dbReference>
<evidence type="ECO:0000256" key="5">
    <source>
        <dbReference type="ARBA" id="ARBA00023136"/>
    </source>
</evidence>
<feature type="domain" description="Periplasmic binding protein" evidence="7">
    <location>
        <begin position="368"/>
        <end position="617"/>
    </location>
</feature>
<dbReference type="InterPro" id="IPR025997">
    <property type="entry name" value="SBP_2_dom"/>
</dbReference>
<feature type="transmembrane region" description="Helical" evidence="6">
    <location>
        <begin position="252"/>
        <end position="285"/>
    </location>
</feature>
<keyword evidence="3 6" id="KW-0812">Transmembrane</keyword>
<evidence type="ECO:0000256" key="3">
    <source>
        <dbReference type="ARBA" id="ARBA00022692"/>
    </source>
</evidence>
<evidence type="ECO:0000313" key="11">
    <source>
        <dbReference type="Proteomes" id="UP000270697"/>
    </source>
</evidence>
<dbReference type="Pfam" id="PF13407">
    <property type="entry name" value="Peripla_BP_4"/>
    <property type="match status" value="1"/>
</dbReference>
<feature type="transmembrane region" description="Helical" evidence="6">
    <location>
        <begin position="128"/>
        <end position="145"/>
    </location>
</feature>
<evidence type="ECO:0000313" key="10">
    <source>
        <dbReference type="Proteomes" id="UP000199398"/>
    </source>
</evidence>
<dbReference type="Pfam" id="PF02653">
    <property type="entry name" value="BPD_transp_2"/>
    <property type="match status" value="1"/>
</dbReference>
<dbReference type="RefSeq" id="WP_093148356.1">
    <property type="nucleotide sequence ID" value="NZ_FOUP01000002.1"/>
</dbReference>
<accession>A0A1I4VF76</accession>
<feature type="transmembrane region" description="Helical" evidence="6">
    <location>
        <begin position="297"/>
        <end position="316"/>
    </location>
</feature>
<keyword evidence="2" id="KW-1003">Cell membrane</keyword>
<feature type="transmembrane region" description="Helical" evidence="6">
    <location>
        <begin position="20"/>
        <end position="37"/>
    </location>
</feature>
<keyword evidence="11" id="KW-1185">Reference proteome</keyword>
<organism evidence="9 10">
    <name type="scientific">Saccharopolyspora antimicrobica</name>
    <dbReference type="NCBI Taxonomy" id="455193"/>
    <lineage>
        <taxon>Bacteria</taxon>
        <taxon>Bacillati</taxon>
        <taxon>Actinomycetota</taxon>
        <taxon>Actinomycetes</taxon>
        <taxon>Pseudonocardiales</taxon>
        <taxon>Pseudonocardiaceae</taxon>
        <taxon>Saccharopolyspora</taxon>
    </lineage>
</organism>
<dbReference type="AlphaFoldDB" id="A0A1I4VF76"/>
<dbReference type="Gene3D" id="3.40.50.2300">
    <property type="match status" value="2"/>
</dbReference>
<dbReference type="GO" id="GO:0022857">
    <property type="term" value="F:transmembrane transporter activity"/>
    <property type="evidence" value="ECO:0007669"/>
    <property type="project" value="InterPro"/>
</dbReference>
<evidence type="ECO:0000259" key="7">
    <source>
        <dbReference type="Pfam" id="PF13407"/>
    </source>
</evidence>
<keyword evidence="5 6" id="KW-0472">Membrane</keyword>
<dbReference type="PANTHER" id="PTHR32196">
    <property type="entry name" value="ABC TRANSPORTER PERMEASE PROTEIN YPHD-RELATED-RELATED"/>
    <property type="match status" value="1"/>
</dbReference>
<gene>
    <name evidence="8" type="ORF">ATL45_4634</name>
    <name evidence="9" type="ORF">SAMN05421805_102168</name>
</gene>